<dbReference type="AlphaFoldDB" id="A0A5K8AFR3"/>
<dbReference type="PANTHER" id="PTHR35526:SF6">
    <property type="entry name" value="SLR1861 PROTEIN"/>
    <property type="match status" value="1"/>
</dbReference>
<dbReference type="InterPro" id="IPR036890">
    <property type="entry name" value="HATPase_C_sf"/>
</dbReference>
<organism evidence="3 4">
    <name type="scientific">Desulfosarcina ovata subsp. ovata</name>
    <dbReference type="NCBI Taxonomy" id="2752305"/>
    <lineage>
        <taxon>Bacteria</taxon>
        <taxon>Pseudomonadati</taxon>
        <taxon>Thermodesulfobacteriota</taxon>
        <taxon>Desulfobacteria</taxon>
        <taxon>Desulfobacterales</taxon>
        <taxon>Desulfosarcinaceae</taxon>
        <taxon>Desulfosarcina</taxon>
    </lineage>
</organism>
<name>A0A5K8AFR3_9BACT</name>
<reference evidence="3 4" key="1">
    <citation type="submission" date="2019-11" db="EMBL/GenBank/DDBJ databases">
        <title>Comparative genomics of hydrocarbon-degrading Desulfosarcina strains.</title>
        <authorList>
            <person name="Watanabe M."/>
            <person name="Kojima H."/>
            <person name="Fukui M."/>
        </authorList>
    </citation>
    <scope>NUCLEOTIDE SEQUENCE [LARGE SCALE GENOMIC DNA]</scope>
    <source>
        <strain evidence="4">oXyS1</strain>
    </source>
</reference>
<evidence type="ECO:0000256" key="1">
    <source>
        <dbReference type="ARBA" id="ARBA00022527"/>
    </source>
</evidence>
<keyword evidence="1" id="KW-0723">Serine/threonine-protein kinase</keyword>
<dbReference type="GO" id="GO:0004674">
    <property type="term" value="F:protein serine/threonine kinase activity"/>
    <property type="evidence" value="ECO:0007669"/>
    <property type="project" value="UniProtKB-KW"/>
</dbReference>
<dbReference type="Proteomes" id="UP000422108">
    <property type="component" value="Chromosome"/>
</dbReference>
<keyword evidence="1" id="KW-0418">Kinase</keyword>
<dbReference type="SUPFAM" id="SSF55874">
    <property type="entry name" value="ATPase domain of HSP90 chaperone/DNA topoisomerase II/histidine kinase"/>
    <property type="match status" value="1"/>
</dbReference>
<evidence type="ECO:0000259" key="2">
    <source>
        <dbReference type="Pfam" id="PF13581"/>
    </source>
</evidence>
<sequence length="146" mass="16424">MHRPEAPPASVTARARLENLPRWIAPVLAVSRSLAMDEERCLHLELALEECLVNIITHAYPHTAGLIQVDCRVETAHLVVEISDQGIAFDMTQAPDADLSPDIERRRIGGLGVHLVRRLMDEVHYRREGNHNRLQLRLGIHPGETP</sequence>
<proteinExistence type="predicted"/>
<dbReference type="InterPro" id="IPR003594">
    <property type="entry name" value="HATPase_dom"/>
</dbReference>
<evidence type="ECO:0000313" key="3">
    <source>
        <dbReference type="EMBL" id="BBO91336.1"/>
    </source>
</evidence>
<dbReference type="Pfam" id="PF13581">
    <property type="entry name" value="HATPase_c_2"/>
    <property type="match status" value="1"/>
</dbReference>
<accession>A0A5K8AFR3</accession>
<protein>
    <recommendedName>
        <fullName evidence="2">Histidine kinase/HSP90-like ATPase domain-containing protein</fullName>
    </recommendedName>
</protein>
<dbReference type="Gene3D" id="3.30.565.10">
    <property type="entry name" value="Histidine kinase-like ATPase, C-terminal domain"/>
    <property type="match status" value="1"/>
</dbReference>
<evidence type="ECO:0000313" key="4">
    <source>
        <dbReference type="Proteomes" id="UP000422108"/>
    </source>
</evidence>
<dbReference type="RefSeq" id="WP_162459075.1">
    <property type="nucleotide sequence ID" value="NZ_AP021879.1"/>
</dbReference>
<keyword evidence="1" id="KW-0808">Transferase</keyword>
<dbReference type="CDD" id="cd16936">
    <property type="entry name" value="HATPase_RsbW-like"/>
    <property type="match status" value="1"/>
</dbReference>
<keyword evidence="4" id="KW-1185">Reference proteome</keyword>
<feature type="domain" description="Histidine kinase/HSP90-like ATPase" evidence="2">
    <location>
        <begin position="14"/>
        <end position="137"/>
    </location>
</feature>
<gene>
    <name evidence="3" type="ORF">DSCOOX_45160</name>
</gene>
<dbReference type="InterPro" id="IPR050267">
    <property type="entry name" value="Anti-sigma-factor_SerPK"/>
</dbReference>
<dbReference type="EMBL" id="AP021879">
    <property type="protein sequence ID" value="BBO91336.1"/>
    <property type="molecule type" value="Genomic_DNA"/>
</dbReference>
<dbReference type="PANTHER" id="PTHR35526">
    <property type="entry name" value="ANTI-SIGMA-F FACTOR RSBW-RELATED"/>
    <property type="match status" value="1"/>
</dbReference>